<dbReference type="PROSITE" id="PS01124">
    <property type="entry name" value="HTH_ARAC_FAMILY_2"/>
    <property type="match status" value="1"/>
</dbReference>
<dbReference type="Proteomes" id="UP000245423">
    <property type="component" value="Chromosome 1"/>
</dbReference>
<feature type="domain" description="HTH araC/xylS-type" evidence="4">
    <location>
        <begin position="195"/>
        <end position="293"/>
    </location>
</feature>
<accession>A0A1M4PL58</accession>
<dbReference type="Gene3D" id="2.60.120.10">
    <property type="entry name" value="Jelly Rolls"/>
    <property type="match status" value="1"/>
</dbReference>
<evidence type="ECO:0000256" key="2">
    <source>
        <dbReference type="ARBA" id="ARBA00023125"/>
    </source>
</evidence>
<dbReference type="InterPro" id="IPR011051">
    <property type="entry name" value="RmlC_Cupin_sf"/>
</dbReference>
<dbReference type="SUPFAM" id="SSF46689">
    <property type="entry name" value="Homeodomain-like"/>
    <property type="match status" value="1"/>
</dbReference>
<dbReference type="InterPro" id="IPR014710">
    <property type="entry name" value="RmlC-like_jellyroll"/>
</dbReference>
<protein>
    <recommendedName>
        <fullName evidence="4">HTH araC/xylS-type domain-containing protein</fullName>
    </recommendedName>
</protein>
<dbReference type="SUPFAM" id="SSF51182">
    <property type="entry name" value="RmlC-like cupins"/>
    <property type="match status" value="1"/>
</dbReference>
<evidence type="ECO:0000259" key="4">
    <source>
        <dbReference type="PROSITE" id="PS01124"/>
    </source>
</evidence>
<evidence type="ECO:0000256" key="1">
    <source>
        <dbReference type="ARBA" id="ARBA00023015"/>
    </source>
</evidence>
<dbReference type="Pfam" id="PF12833">
    <property type="entry name" value="HTH_18"/>
    <property type="match status" value="1"/>
</dbReference>
<dbReference type="GO" id="GO:0003700">
    <property type="term" value="F:DNA-binding transcription factor activity"/>
    <property type="evidence" value="ECO:0007669"/>
    <property type="project" value="InterPro"/>
</dbReference>
<dbReference type="SMART" id="SM00342">
    <property type="entry name" value="HTH_ARAC"/>
    <property type="match status" value="1"/>
</dbReference>
<dbReference type="EMBL" id="LT669839">
    <property type="protein sequence ID" value="SHD76179.1"/>
    <property type="molecule type" value="Genomic_DNA"/>
</dbReference>
<keyword evidence="2" id="KW-0238">DNA-binding</keyword>
<proteinExistence type="predicted"/>
<reference evidence="5 6" key="1">
    <citation type="submission" date="2016-11" db="EMBL/GenBank/DDBJ databases">
        <authorList>
            <person name="Manzoor S."/>
        </authorList>
    </citation>
    <scope>NUCLEOTIDE SEQUENCE [LARGE SCALE GENOMIC DNA]</scope>
    <source>
        <strain evidence="5">Clostridium ultunense strain Esp</strain>
    </source>
</reference>
<name>A0A1M4PL58_9FIRM</name>
<sequence>MVMVGEKMKREIIEFKDNVPFSIVVQSIKNYPIHWHEDVTEILMPIKGSIEVRSNFEYILVKEGDFWFINNKSIHSIRGSSEAIVVIFYIDLNYFEQYFEYIKHMFFRNNMYSKDNTKVESDNYDDDVRKGYKTRFRNLLVSVLTDITNEDPLARELTQDSVYQLVSSMVKEFNWLQFLKKSNDFISPFQLDRYHRIVKFIDEHYHEKITLDLIAQQEFITKNYFSHLWKNLSNFSFQERVNYERVLRSEFLLLTTNLSLASISEKCGFSDIKYFYNHFKRWYGCNPLEHKNKCLSYMSQEFDYNELDLKSMKKDIDNYIKRIVMPEYAENNIWRTTTLFDEYIKMKYLYKIDKITPQPSPRNVKVNIFSPNNFKMKEGKFFFNWQNIDLLVNFSETSDFDINMKINCHDLDDKWWKKAVHKFLDSCIYRYRIITINKWKFLIYYNDEISLNKANVIRNIIKEKVSEASIIYYFSI</sequence>
<keyword evidence="3" id="KW-0804">Transcription</keyword>
<evidence type="ECO:0000313" key="6">
    <source>
        <dbReference type="Proteomes" id="UP000245423"/>
    </source>
</evidence>
<dbReference type="PANTHER" id="PTHR43280:SF34">
    <property type="entry name" value="ARAC-FAMILY TRANSCRIPTIONAL REGULATOR"/>
    <property type="match status" value="1"/>
</dbReference>
<dbReference type="InterPro" id="IPR009057">
    <property type="entry name" value="Homeodomain-like_sf"/>
</dbReference>
<evidence type="ECO:0000313" key="5">
    <source>
        <dbReference type="EMBL" id="SHD76179.1"/>
    </source>
</evidence>
<gene>
    <name evidence="5" type="ORF">CUESP1_0799</name>
</gene>
<dbReference type="Gene3D" id="1.10.10.60">
    <property type="entry name" value="Homeodomain-like"/>
    <property type="match status" value="2"/>
</dbReference>
<dbReference type="PROSITE" id="PS00041">
    <property type="entry name" value="HTH_ARAC_FAMILY_1"/>
    <property type="match status" value="1"/>
</dbReference>
<dbReference type="InterPro" id="IPR018062">
    <property type="entry name" value="HTH_AraC-typ_CS"/>
</dbReference>
<dbReference type="InterPro" id="IPR018060">
    <property type="entry name" value="HTH_AraC"/>
</dbReference>
<organism evidence="5 6">
    <name type="scientific">[Clostridium] ultunense Esp</name>
    <dbReference type="NCBI Taxonomy" id="1288971"/>
    <lineage>
        <taxon>Bacteria</taxon>
        <taxon>Bacillati</taxon>
        <taxon>Bacillota</taxon>
        <taxon>Tissierellia</taxon>
        <taxon>Tissierellales</taxon>
        <taxon>Tepidimicrobiaceae</taxon>
        <taxon>Schnuerera</taxon>
    </lineage>
</organism>
<evidence type="ECO:0000256" key="3">
    <source>
        <dbReference type="ARBA" id="ARBA00023163"/>
    </source>
</evidence>
<keyword evidence="1" id="KW-0805">Transcription regulation</keyword>
<dbReference type="PANTHER" id="PTHR43280">
    <property type="entry name" value="ARAC-FAMILY TRANSCRIPTIONAL REGULATOR"/>
    <property type="match status" value="1"/>
</dbReference>
<dbReference type="GO" id="GO:0043565">
    <property type="term" value="F:sequence-specific DNA binding"/>
    <property type="evidence" value="ECO:0007669"/>
    <property type="project" value="InterPro"/>
</dbReference>
<dbReference type="CDD" id="cd02208">
    <property type="entry name" value="cupin_RmlC-like"/>
    <property type="match status" value="1"/>
</dbReference>
<keyword evidence="6" id="KW-1185">Reference proteome</keyword>
<dbReference type="AlphaFoldDB" id="A0A1M4PL58"/>